<keyword evidence="4" id="KW-1185">Reference proteome</keyword>
<gene>
    <name evidence="3" type="ORF">TM35_000113360</name>
</gene>
<feature type="region of interest" description="Disordered" evidence="1">
    <location>
        <begin position="1"/>
        <end position="118"/>
    </location>
</feature>
<feature type="transmembrane region" description="Helical" evidence="2">
    <location>
        <begin position="204"/>
        <end position="227"/>
    </location>
</feature>
<feature type="transmembrane region" description="Helical" evidence="2">
    <location>
        <begin position="137"/>
        <end position="155"/>
    </location>
</feature>
<dbReference type="EMBL" id="NBCO01000011">
    <property type="protein sequence ID" value="ORC89802.1"/>
    <property type="molecule type" value="Genomic_DNA"/>
</dbReference>
<feature type="transmembrane region" description="Helical" evidence="2">
    <location>
        <begin position="267"/>
        <end position="289"/>
    </location>
</feature>
<evidence type="ECO:0000256" key="2">
    <source>
        <dbReference type="SAM" id="Phobius"/>
    </source>
</evidence>
<feature type="transmembrane region" description="Helical" evidence="2">
    <location>
        <begin position="309"/>
        <end position="329"/>
    </location>
</feature>
<dbReference type="AlphaFoldDB" id="A0A1X0NYN9"/>
<feature type="compositionally biased region" description="Low complexity" evidence="1">
    <location>
        <begin position="32"/>
        <end position="42"/>
    </location>
</feature>
<name>A0A1X0NYN9_9TRYP</name>
<sequence length="330" mass="36654">MLKGINKMFDRKKPTSRTGAQEGNEVPQARNQQQQQQQQQQQYSPRGDDYDDSLSELSENDVHSGDGREQTGESAQPAATTTAAANTNTTTTTPSNRNKTPTRGAGKKEKPKPKWKNPAAPVVNKVNGFFSCINNKLVFCIFFVISFVNWFFTILGTSLSQLDVVGGACYTYWGYKNSCDTVSYSIRPELLSCSKIKTRLQTGAAFSILAILLMSALLFFNLQALMIHRAEGRRRKYIVNAASNGEGVNNQQEASLLKVESPLKWRIVIVTAVALVFELICWCMTTSIYTSRYCEDTQLPRTTAYGVGFGLLLTAWILEIISLVLFALVV</sequence>
<proteinExistence type="predicted"/>
<dbReference type="RefSeq" id="XP_028883868.1">
    <property type="nucleotide sequence ID" value="XM_029025045.1"/>
</dbReference>
<dbReference type="PANTHER" id="PTHR33297">
    <property type="entry name" value="AMASTIN-LIKE SURFACE PROTEIN-LIKE PROTEIN-RELATED"/>
    <property type="match status" value="1"/>
</dbReference>
<evidence type="ECO:0000313" key="4">
    <source>
        <dbReference type="Proteomes" id="UP000192257"/>
    </source>
</evidence>
<feature type="compositionally biased region" description="Basic and acidic residues" evidence="1">
    <location>
        <begin position="60"/>
        <end position="71"/>
    </location>
</feature>
<keyword evidence="2" id="KW-0472">Membrane</keyword>
<protein>
    <submittedName>
        <fullName evidence="3">Putative amastin</fullName>
    </submittedName>
</protein>
<accession>A0A1X0NYN9</accession>
<dbReference type="InterPro" id="IPR009944">
    <property type="entry name" value="Amastin"/>
</dbReference>
<feature type="compositionally biased region" description="Low complexity" evidence="1">
    <location>
        <begin position="78"/>
        <end position="93"/>
    </location>
</feature>
<dbReference type="GeneID" id="39984825"/>
<evidence type="ECO:0000256" key="1">
    <source>
        <dbReference type="SAM" id="MobiDB-lite"/>
    </source>
</evidence>
<dbReference type="Proteomes" id="UP000192257">
    <property type="component" value="Unassembled WGS sequence"/>
</dbReference>
<dbReference type="VEuPathDB" id="TriTrypDB:TM35_000113360"/>
<organism evidence="3 4">
    <name type="scientific">Trypanosoma theileri</name>
    <dbReference type="NCBI Taxonomy" id="67003"/>
    <lineage>
        <taxon>Eukaryota</taxon>
        <taxon>Discoba</taxon>
        <taxon>Euglenozoa</taxon>
        <taxon>Kinetoplastea</taxon>
        <taxon>Metakinetoplastina</taxon>
        <taxon>Trypanosomatida</taxon>
        <taxon>Trypanosomatidae</taxon>
        <taxon>Trypanosoma</taxon>
    </lineage>
</organism>
<dbReference type="OrthoDB" id="273596at2759"/>
<evidence type="ECO:0000313" key="3">
    <source>
        <dbReference type="EMBL" id="ORC89802.1"/>
    </source>
</evidence>
<comment type="caution">
    <text evidence="3">The sequence shown here is derived from an EMBL/GenBank/DDBJ whole genome shotgun (WGS) entry which is preliminary data.</text>
</comment>
<dbReference type="PANTHER" id="PTHR33297:SF4">
    <property type="entry name" value="AMASTIN"/>
    <property type="match status" value="1"/>
</dbReference>
<reference evidence="3 4" key="1">
    <citation type="submission" date="2017-03" db="EMBL/GenBank/DDBJ databases">
        <title>An alternative strategy for trypanosome survival in the mammalian bloodstream revealed through genome and transcriptome analysis of the ubiquitous bovine parasite Trypanosoma (Megatrypanum) theileri.</title>
        <authorList>
            <person name="Kelly S."/>
            <person name="Ivens A."/>
            <person name="Mott A."/>
            <person name="O'Neill E."/>
            <person name="Emms D."/>
            <person name="Macleod O."/>
            <person name="Voorheis P."/>
            <person name="Matthews J."/>
            <person name="Matthews K."/>
            <person name="Carrington M."/>
        </authorList>
    </citation>
    <scope>NUCLEOTIDE SEQUENCE [LARGE SCALE GENOMIC DNA]</scope>
    <source>
        <strain evidence="3">Edinburgh</strain>
    </source>
</reference>
<keyword evidence="2" id="KW-1133">Transmembrane helix</keyword>
<keyword evidence="2" id="KW-0812">Transmembrane</keyword>
<dbReference type="Pfam" id="PF07344">
    <property type="entry name" value="Amastin"/>
    <property type="match status" value="1"/>
</dbReference>